<dbReference type="EMBL" id="JAODUP010000246">
    <property type="protein sequence ID" value="KAK2155197.1"/>
    <property type="molecule type" value="Genomic_DNA"/>
</dbReference>
<dbReference type="Proteomes" id="UP001208570">
    <property type="component" value="Unassembled WGS sequence"/>
</dbReference>
<feature type="compositionally biased region" description="Basic and acidic residues" evidence="3">
    <location>
        <begin position="265"/>
        <end position="278"/>
    </location>
</feature>
<dbReference type="PANTHER" id="PTHR46518:SF1">
    <property type="entry name" value="OUTER DYNEIN ARM-DOCKING COMPLEX SUBUNIT 3"/>
    <property type="match status" value="1"/>
</dbReference>
<dbReference type="GO" id="GO:0035253">
    <property type="term" value="C:ciliary rootlet"/>
    <property type="evidence" value="ECO:0007669"/>
    <property type="project" value="TreeGrafter"/>
</dbReference>
<dbReference type="AlphaFoldDB" id="A0AAD9N2X7"/>
<evidence type="ECO:0000256" key="2">
    <source>
        <dbReference type="SAM" id="Coils"/>
    </source>
</evidence>
<protein>
    <recommendedName>
        <fullName evidence="4">ODAD1 central coiled coil region domain-containing protein</fullName>
    </recommendedName>
</protein>
<organism evidence="5 6">
    <name type="scientific">Paralvinella palmiformis</name>
    <dbReference type="NCBI Taxonomy" id="53620"/>
    <lineage>
        <taxon>Eukaryota</taxon>
        <taxon>Metazoa</taxon>
        <taxon>Spiralia</taxon>
        <taxon>Lophotrochozoa</taxon>
        <taxon>Annelida</taxon>
        <taxon>Polychaeta</taxon>
        <taxon>Sedentaria</taxon>
        <taxon>Canalipalpata</taxon>
        <taxon>Terebellida</taxon>
        <taxon>Terebelliformia</taxon>
        <taxon>Alvinellidae</taxon>
        <taxon>Paralvinella</taxon>
    </lineage>
</organism>
<feature type="domain" description="ODAD1 central coiled coil region" evidence="4">
    <location>
        <begin position="192"/>
        <end position="430"/>
    </location>
</feature>
<evidence type="ECO:0000259" key="4">
    <source>
        <dbReference type="Pfam" id="PF21773"/>
    </source>
</evidence>
<dbReference type="GO" id="GO:0097542">
    <property type="term" value="C:ciliary tip"/>
    <property type="evidence" value="ECO:0007669"/>
    <property type="project" value="TreeGrafter"/>
</dbReference>
<feature type="region of interest" description="Disordered" evidence="3">
    <location>
        <begin position="510"/>
        <end position="537"/>
    </location>
</feature>
<feature type="coiled-coil region" evidence="2">
    <location>
        <begin position="335"/>
        <end position="412"/>
    </location>
</feature>
<evidence type="ECO:0000313" key="5">
    <source>
        <dbReference type="EMBL" id="KAK2155197.1"/>
    </source>
</evidence>
<keyword evidence="1 2" id="KW-0175">Coiled coil</keyword>
<evidence type="ECO:0000313" key="6">
    <source>
        <dbReference type="Proteomes" id="UP001208570"/>
    </source>
</evidence>
<dbReference type="PANTHER" id="PTHR46518">
    <property type="entry name" value="COILED-COIL DOMAIN-CONTAINING PROTEIN 151"/>
    <property type="match status" value="1"/>
</dbReference>
<dbReference type="GO" id="GO:0036064">
    <property type="term" value="C:ciliary basal body"/>
    <property type="evidence" value="ECO:0007669"/>
    <property type="project" value="TreeGrafter"/>
</dbReference>
<keyword evidence="6" id="KW-1185">Reference proteome</keyword>
<dbReference type="InterPro" id="IPR049258">
    <property type="entry name" value="ODAD1_CC"/>
</dbReference>
<proteinExistence type="predicted"/>
<dbReference type="GO" id="GO:0003341">
    <property type="term" value="P:cilium movement"/>
    <property type="evidence" value="ECO:0007669"/>
    <property type="project" value="InterPro"/>
</dbReference>
<evidence type="ECO:0000256" key="3">
    <source>
        <dbReference type="SAM" id="MobiDB-lite"/>
    </source>
</evidence>
<dbReference type="Pfam" id="PF21773">
    <property type="entry name" value="ODAD1_CC"/>
    <property type="match status" value="1"/>
</dbReference>
<evidence type="ECO:0000256" key="1">
    <source>
        <dbReference type="ARBA" id="ARBA00023054"/>
    </source>
</evidence>
<sequence>MVEATGFSGSIRSVLDHKSLYNLSLNLGMGISEDSDARTYYESAEWTQKENRQLIAKLRKQNKELRKAAAAKLAADEQVVSKGLEDLPTERKSLRNKPGSVAIVKMDEKVRDRINILNLLRYETVKKQKRVEELKTQYEQVEKETEAAVETDAGESEEAQKIRDLENRLDKANLKCKEAEHIRKTYEQIKAKLEQEHSTFEITLNELEQDIKKCKEDKKNLETMRNDAIIARDAAKEELAKMEKQVYEDRRKREIELTEIRKEAEEKKAQNERIERRIATQRTGSLEDINQDQGRGQAGEDEQQKIMEYESWFQQIKEATGVSGIQEVVLRFENQENTRGRLESLKKDNERTIERLKEEKEKLQAEYEEMKYSGEAKLSSGQRLLEEFEEHCREEEKRLADAQERYKRASGILIHIRSGVEHLSEKLKAQKVPSSQVQKAKVSPSSDEYVLDQLATCEEKLLKLLEELESSAKSVDEIIKQMEAEEFHHAIEPKLPNYNMRIPLPSQVKDNVYDDDQESGDEEDIPTRTAIKMQSQQLLDNKLRRRVGKRKKTKK</sequence>
<gene>
    <name evidence="5" type="ORF">LSH36_246g02041</name>
</gene>
<reference evidence="5" key="1">
    <citation type="journal article" date="2023" name="Mol. Biol. Evol.">
        <title>Third-Generation Sequencing Reveals the Adaptive Role of the Epigenome in Three Deep-Sea Polychaetes.</title>
        <authorList>
            <person name="Perez M."/>
            <person name="Aroh O."/>
            <person name="Sun Y."/>
            <person name="Lan Y."/>
            <person name="Juniper S.K."/>
            <person name="Young C.R."/>
            <person name="Angers B."/>
            <person name="Qian P.Y."/>
        </authorList>
    </citation>
    <scope>NUCLEOTIDE SEQUENCE</scope>
    <source>
        <strain evidence="5">P08H-3</strain>
    </source>
</reference>
<name>A0AAD9N2X7_9ANNE</name>
<feature type="coiled-coil region" evidence="2">
    <location>
        <begin position="44"/>
        <end position="75"/>
    </location>
</feature>
<accession>A0AAD9N2X7</accession>
<comment type="caution">
    <text evidence="5">The sequence shown here is derived from an EMBL/GenBank/DDBJ whole genome shotgun (WGS) entry which is preliminary data.</text>
</comment>
<dbReference type="GO" id="GO:0036158">
    <property type="term" value="P:outer dynein arm assembly"/>
    <property type="evidence" value="ECO:0007669"/>
    <property type="project" value="InterPro"/>
</dbReference>
<dbReference type="InterPro" id="IPR033192">
    <property type="entry name" value="ODAD3"/>
</dbReference>
<feature type="compositionally biased region" description="Acidic residues" evidence="3">
    <location>
        <begin position="513"/>
        <end position="524"/>
    </location>
</feature>
<feature type="region of interest" description="Disordered" evidence="3">
    <location>
        <begin position="265"/>
        <end position="299"/>
    </location>
</feature>